<feature type="region of interest" description="Disordered" evidence="2">
    <location>
        <begin position="357"/>
        <end position="383"/>
    </location>
</feature>
<evidence type="ECO:0000313" key="4">
    <source>
        <dbReference type="EMBL" id="QDI90000.1"/>
    </source>
</evidence>
<dbReference type="KEGG" id="sale:EPH95_01440"/>
<evidence type="ECO:0000256" key="1">
    <source>
        <dbReference type="ARBA" id="ARBA00045876"/>
    </source>
</evidence>
<dbReference type="InterPro" id="IPR011989">
    <property type="entry name" value="ARM-like"/>
</dbReference>
<dbReference type="InterPro" id="IPR004155">
    <property type="entry name" value="PBS_lyase_HEAT"/>
</dbReference>
<dbReference type="OrthoDB" id="420201at2"/>
<accession>A0A514LDT2</accession>
<evidence type="ECO:0000313" key="5">
    <source>
        <dbReference type="Proteomes" id="UP000319756"/>
    </source>
</evidence>
<protein>
    <submittedName>
        <fullName evidence="4">Virulence factor</fullName>
    </submittedName>
</protein>
<name>A0A514LDT2_9BACI</name>
<dbReference type="PANTHER" id="PTHR12697:SF37">
    <property type="entry name" value="CONSERVED VIRULENCE FACTOR C"/>
    <property type="match status" value="1"/>
</dbReference>
<dbReference type="RefSeq" id="WP_142086707.1">
    <property type="nucleotide sequence ID" value="NZ_CP035485.1"/>
</dbReference>
<dbReference type="PANTHER" id="PTHR12697">
    <property type="entry name" value="PBS LYASE HEAT-LIKE PROTEIN"/>
    <property type="match status" value="1"/>
</dbReference>
<organism evidence="4 5">
    <name type="scientific">Salicibibacter halophilus</name>
    <dbReference type="NCBI Taxonomy" id="2502791"/>
    <lineage>
        <taxon>Bacteria</taxon>
        <taxon>Bacillati</taxon>
        <taxon>Bacillota</taxon>
        <taxon>Bacilli</taxon>
        <taxon>Bacillales</taxon>
        <taxon>Bacillaceae</taxon>
        <taxon>Salicibibacter</taxon>
    </lineage>
</organism>
<gene>
    <name evidence="4" type="ORF">EPH95_01440</name>
</gene>
<proteinExistence type="predicted"/>
<dbReference type="EMBL" id="CP035485">
    <property type="protein sequence ID" value="QDI90000.1"/>
    <property type="molecule type" value="Genomic_DNA"/>
</dbReference>
<dbReference type="PROSITE" id="PS50077">
    <property type="entry name" value="HEAT_REPEAT"/>
    <property type="match status" value="1"/>
</dbReference>
<dbReference type="InterPro" id="IPR025989">
    <property type="entry name" value="Virulence_F_dom"/>
</dbReference>
<dbReference type="InterPro" id="IPR014824">
    <property type="entry name" value="Nfu/NifU_N"/>
</dbReference>
<dbReference type="SMART" id="SM00567">
    <property type="entry name" value="EZ_HEAT"/>
    <property type="match status" value="3"/>
</dbReference>
<sequence>MKITGIEPTPSPNTMKLTLDEHLPGGKSGNYTKDNKADAPRQIQQLFEVEGIKGVYHVADFIALEREPKAGWEQVLAEARKVFGEEGAEAGEQPVAGGDHFGEIQIQVQTFKSIPMQLKLVTAEEEKRVGLPSRFTEAAFAAAGEQENIVFERKWEERSARYGNDLESIGNEVAEEIAAAYSQERLDQLVKWGDPHQEDPAERPKPLKVTKEMLQDPDWRNRFAALDQMDPGEDDLPVLDMALDDQKQSVRRLATTLIGMIETKATLPYLYKALKDKSVTVRRTAGDAFSDLGDPEAMEAVMESLKDKSKLVRWRAAMFLYEVGDERAIAPLKEAIGDPEFEVDMQMQMALERIEGGEEAKGSVWKQMTESVRADRKEKDGLR</sequence>
<dbReference type="AlphaFoldDB" id="A0A514LDT2"/>
<keyword evidence="5" id="KW-1185">Reference proteome</keyword>
<dbReference type="Gene3D" id="3.30.1370.70">
    <property type="entry name" value="Scaffold protein Nfu/NifU, N-terminal domain"/>
    <property type="match status" value="1"/>
</dbReference>
<dbReference type="GO" id="GO:0016491">
    <property type="term" value="F:oxidoreductase activity"/>
    <property type="evidence" value="ECO:0007669"/>
    <property type="project" value="TreeGrafter"/>
</dbReference>
<dbReference type="Pfam" id="PF13769">
    <property type="entry name" value="Virulence_fact"/>
    <property type="match status" value="1"/>
</dbReference>
<dbReference type="InterPro" id="IPR021133">
    <property type="entry name" value="HEAT_type_2"/>
</dbReference>
<comment type="function">
    <text evidence="1">Catalyzes the hydroxylation of the N(6)-(4-aminobutyl)-L-lysine intermediate produced by deoxyhypusine synthase/DHPS on a critical lysine of the eukaryotic translation initiation factor 5A/eIF-5A. This is the second step of the post-translational modification of that lysine into an unusual amino acid residue named hypusine. Hypusination is unique to mature eIF-5A factor and is essential for its function.</text>
</comment>
<evidence type="ECO:0000256" key="2">
    <source>
        <dbReference type="SAM" id="MobiDB-lite"/>
    </source>
</evidence>
<dbReference type="SUPFAM" id="SSF48371">
    <property type="entry name" value="ARM repeat"/>
    <property type="match status" value="1"/>
</dbReference>
<evidence type="ECO:0000259" key="3">
    <source>
        <dbReference type="SMART" id="SM00932"/>
    </source>
</evidence>
<feature type="region of interest" description="Disordered" evidence="2">
    <location>
        <begin position="1"/>
        <end position="36"/>
    </location>
</feature>
<dbReference type="Proteomes" id="UP000319756">
    <property type="component" value="Chromosome"/>
</dbReference>
<dbReference type="Gene3D" id="1.25.10.10">
    <property type="entry name" value="Leucine-rich Repeat Variant"/>
    <property type="match status" value="1"/>
</dbReference>
<feature type="compositionally biased region" description="Basic and acidic residues" evidence="2">
    <location>
        <begin position="372"/>
        <end position="383"/>
    </location>
</feature>
<dbReference type="InterPro" id="IPR016024">
    <property type="entry name" value="ARM-type_fold"/>
</dbReference>
<dbReference type="SUPFAM" id="SSF110836">
    <property type="entry name" value="Hypothetical protein SAV1430"/>
    <property type="match status" value="1"/>
</dbReference>
<dbReference type="InterPro" id="IPR036498">
    <property type="entry name" value="Nfu/NifU_N_sf"/>
</dbReference>
<reference evidence="5" key="1">
    <citation type="submission" date="2019-01" db="EMBL/GenBank/DDBJ databases">
        <title>Genomic analysis of Salicibibacter sp. NKC3-5.</title>
        <authorList>
            <person name="Oh Y.J."/>
        </authorList>
    </citation>
    <scope>NUCLEOTIDE SEQUENCE [LARGE SCALE GENOMIC DNA]</scope>
    <source>
        <strain evidence="5">NKC3-5</strain>
    </source>
</reference>
<dbReference type="Pfam" id="PF08712">
    <property type="entry name" value="Nfu_N"/>
    <property type="match status" value="1"/>
</dbReference>
<dbReference type="Pfam" id="PF13646">
    <property type="entry name" value="HEAT_2"/>
    <property type="match status" value="1"/>
</dbReference>
<dbReference type="SMART" id="SM00932">
    <property type="entry name" value="Nfu_N"/>
    <property type="match status" value="1"/>
</dbReference>
<feature type="domain" description="Scaffold protein Nfu/NifU N-terminal" evidence="3">
    <location>
        <begin position="4"/>
        <end position="90"/>
    </location>
</feature>